<organism evidence="10 11">
    <name type="scientific">Purpureocillium takamizusanense</name>
    <dbReference type="NCBI Taxonomy" id="2060973"/>
    <lineage>
        <taxon>Eukaryota</taxon>
        <taxon>Fungi</taxon>
        <taxon>Dikarya</taxon>
        <taxon>Ascomycota</taxon>
        <taxon>Pezizomycotina</taxon>
        <taxon>Sordariomycetes</taxon>
        <taxon>Hypocreomycetidae</taxon>
        <taxon>Hypocreales</taxon>
        <taxon>Ophiocordycipitaceae</taxon>
        <taxon>Purpureocillium</taxon>
    </lineage>
</organism>
<dbReference type="PANTHER" id="PTHR15944:SF0">
    <property type="entry name" value="PRENYLCYSTEINE LYASE DOMAIN-CONTAINING PROTEIN"/>
    <property type="match status" value="1"/>
</dbReference>
<keyword evidence="7" id="KW-0325">Glycoprotein</keyword>
<dbReference type="EMBL" id="CP086356">
    <property type="protein sequence ID" value="UNI17521.1"/>
    <property type="molecule type" value="Genomic_DNA"/>
</dbReference>
<dbReference type="PANTHER" id="PTHR15944">
    <property type="entry name" value="FARNESYLCYSTEINE LYASE"/>
    <property type="match status" value="1"/>
</dbReference>
<dbReference type="Proteomes" id="UP000829364">
    <property type="component" value="Chromosome 3"/>
</dbReference>
<accession>A0A9Q8QEN1</accession>
<dbReference type="PIRSF" id="PIRSF036292">
    <property type="entry name" value="Prenylcysteine_oxidase"/>
    <property type="match status" value="1"/>
</dbReference>
<dbReference type="KEGG" id="ptkz:JDV02_003857"/>
<dbReference type="GeneID" id="72065813"/>
<evidence type="ECO:0000256" key="2">
    <source>
        <dbReference type="ARBA" id="ARBA00009967"/>
    </source>
</evidence>
<keyword evidence="3" id="KW-0285">Flavoprotein</keyword>
<dbReference type="InterPro" id="IPR036188">
    <property type="entry name" value="FAD/NAD-bd_sf"/>
</dbReference>
<evidence type="ECO:0000256" key="3">
    <source>
        <dbReference type="ARBA" id="ARBA00022630"/>
    </source>
</evidence>
<sequence length="538" mass="58274">MRLSCAGFAGVAALAAAATHQPAVGSRADRVNNVAIIGAGAAGASAAYHLQRYAALEGVPVNITILEKTEHVGGRSVTVNIYDDPALPVEQGASIFVAVNHILYNATERFGLPRSSLRDDEPDDITAIWDGDDIVWQSAAGSSWWWDAARMWWRYGLAPYRAVRLVNDVVATFLRLYEEPHFPFRSLTQRAFELGLHKVTAVTGEQFLAEKNVGGGFASNIMQAATRVNYASNLAHIHGLEAMVSFAAEGAMSVAGGNWRIFDKMVLASGAAVLRNATVASIAFAKGGGDDDDAQKYVVSTRDTGEPSAEARELPTAFDNVIIASPWQFSSIDAAKGVLKHRIDEIPYMKLHVTLFASPFKLRAEHFKLKPGSRAPSNVYTTLAPGEDAGQGPDGVGRTGFYSISTLRRVVNPKTRRREYVYKIFSASAVTPAFLSSILGARVPDTFVGPSSEAAVEAISWFRPHWFHSYPVELPRVTFQDPVVGRGLYYTSGVESFISTMETSALMGMNVARLIADDVAGKRRPEAEGEKTDAQDEL</sequence>
<keyword evidence="5" id="KW-0274">FAD</keyword>
<proteinExistence type="inferred from homology"/>
<dbReference type="GO" id="GO:0030327">
    <property type="term" value="P:prenylated protein catabolic process"/>
    <property type="evidence" value="ECO:0007669"/>
    <property type="project" value="TreeGrafter"/>
</dbReference>
<dbReference type="GO" id="GO:0001735">
    <property type="term" value="F:prenylcysteine oxidase activity"/>
    <property type="evidence" value="ECO:0007669"/>
    <property type="project" value="InterPro"/>
</dbReference>
<dbReference type="GO" id="GO:0030328">
    <property type="term" value="P:prenylcysteine catabolic process"/>
    <property type="evidence" value="ECO:0007669"/>
    <property type="project" value="InterPro"/>
</dbReference>
<feature type="chain" id="PRO_5040167936" description="Prenylcysteine lyase domain-containing protein" evidence="8">
    <location>
        <begin position="18"/>
        <end position="538"/>
    </location>
</feature>
<dbReference type="RefSeq" id="XP_047841002.1">
    <property type="nucleotide sequence ID" value="XM_047985027.1"/>
</dbReference>
<protein>
    <recommendedName>
        <fullName evidence="9">Prenylcysteine lyase domain-containing protein</fullName>
    </recommendedName>
</protein>
<reference evidence="10" key="1">
    <citation type="submission" date="2021-11" db="EMBL/GenBank/DDBJ databases">
        <title>Purpureocillium_takamizusanense_genome.</title>
        <authorList>
            <person name="Nguyen N.-H."/>
        </authorList>
    </citation>
    <scope>NUCLEOTIDE SEQUENCE</scope>
    <source>
        <strain evidence="10">PT3</strain>
    </source>
</reference>
<keyword evidence="4 8" id="KW-0732">Signal</keyword>
<evidence type="ECO:0000256" key="5">
    <source>
        <dbReference type="ARBA" id="ARBA00022827"/>
    </source>
</evidence>
<evidence type="ECO:0000256" key="8">
    <source>
        <dbReference type="SAM" id="SignalP"/>
    </source>
</evidence>
<evidence type="ECO:0000313" key="11">
    <source>
        <dbReference type="Proteomes" id="UP000829364"/>
    </source>
</evidence>
<evidence type="ECO:0000256" key="7">
    <source>
        <dbReference type="ARBA" id="ARBA00023180"/>
    </source>
</evidence>
<dbReference type="InterPro" id="IPR017046">
    <property type="entry name" value="Prenylcysteine_Oxase1"/>
</dbReference>
<evidence type="ECO:0000256" key="4">
    <source>
        <dbReference type="ARBA" id="ARBA00022729"/>
    </source>
</evidence>
<dbReference type="Pfam" id="PF13450">
    <property type="entry name" value="NAD_binding_8"/>
    <property type="match status" value="1"/>
</dbReference>
<keyword evidence="11" id="KW-1185">Reference proteome</keyword>
<dbReference type="Pfam" id="PF07156">
    <property type="entry name" value="Prenylcys_lyase"/>
    <property type="match status" value="1"/>
</dbReference>
<evidence type="ECO:0000313" key="10">
    <source>
        <dbReference type="EMBL" id="UNI17521.1"/>
    </source>
</evidence>
<gene>
    <name evidence="10" type="ORF">JDV02_003857</name>
</gene>
<dbReference type="InterPro" id="IPR010795">
    <property type="entry name" value="Prenylcys_lyase"/>
</dbReference>
<evidence type="ECO:0000256" key="1">
    <source>
        <dbReference type="ARBA" id="ARBA00001974"/>
    </source>
</evidence>
<feature type="domain" description="Prenylcysteine lyase" evidence="9">
    <location>
        <begin position="143"/>
        <end position="522"/>
    </location>
</feature>
<dbReference type="OrthoDB" id="437369at2759"/>
<name>A0A9Q8QEN1_9HYPO</name>
<evidence type="ECO:0000256" key="6">
    <source>
        <dbReference type="ARBA" id="ARBA00023002"/>
    </source>
</evidence>
<feature type="signal peptide" evidence="8">
    <location>
        <begin position="1"/>
        <end position="17"/>
    </location>
</feature>
<dbReference type="SUPFAM" id="SSF51905">
    <property type="entry name" value="FAD/NAD(P)-binding domain"/>
    <property type="match status" value="1"/>
</dbReference>
<dbReference type="Gene3D" id="3.50.50.60">
    <property type="entry name" value="FAD/NAD(P)-binding domain"/>
    <property type="match status" value="1"/>
</dbReference>
<dbReference type="AlphaFoldDB" id="A0A9Q8QEN1"/>
<keyword evidence="6" id="KW-0560">Oxidoreductase</keyword>
<evidence type="ECO:0000259" key="9">
    <source>
        <dbReference type="Pfam" id="PF07156"/>
    </source>
</evidence>
<comment type="cofactor">
    <cofactor evidence="1">
        <name>FAD</name>
        <dbReference type="ChEBI" id="CHEBI:57692"/>
    </cofactor>
</comment>
<comment type="similarity">
    <text evidence="2">Belongs to the prenylcysteine oxidase family.</text>
</comment>